<dbReference type="RefSeq" id="WP_053984520.1">
    <property type="nucleotide sequence ID" value="NZ_JAQIFT010000043.1"/>
</dbReference>
<evidence type="ECO:0000313" key="3">
    <source>
        <dbReference type="Proteomes" id="UP001169242"/>
    </source>
</evidence>
<feature type="domain" description="HEPN" evidence="1">
    <location>
        <begin position="19"/>
        <end position="108"/>
    </location>
</feature>
<dbReference type="Proteomes" id="UP001169242">
    <property type="component" value="Unassembled WGS sequence"/>
</dbReference>
<name>A0AA42DN58_9FIRM</name>
<accession>A0AA42DN58</accession>
<evidence type="ECO:0000313" key="2">
    <source>
        <dbReference type="EMBL" id="MDA3731967.1"/>
    </source>
</evidence>
<dbReference type="EMBL" id="JAQIFT010000043">
    <property type="protein sequence ID" value="MDA3731967.1"/>
    <property type="molecule type" value="Genomic_DNA"/>
</dbReference>
<evidence type="ECO:0000259" key="1">
    <source>
        <dbReference type="Pfam" id="PF05168"/>
    </source>
</evidence>
<organism evidence="2 3">
    <name type="scientific">Holtiella tumoricola</name>
    <dbReference type="NCBI Taxonomy" id="3018743"/>
    <lineage>
        <taxon>Bacteria</taxon>
        <taxon>Bacillati</taxon>
        <taxon>Bacillota</taxon>
        <taxon>Clostridia</taxon>
        <taxon>Lachnospirales</taxon>
        <taxon>Cellulosilyticaceae</taxon>
        <taxon>Holtiella</taxon>
    </lineage>
</organism>
<comment type="caution">
    <text evidence="2">The sequence shown here is derived from an EMBL/GenBank/DDBJ whole genome shotgun (WGS) entry which is preliminary data.</text>
</comment>
<dbReference type="SUPFAM" id="SSF81593">
    <property type="entry name" value="Nucleotidyltransferase substrate binding subunit/domain"/>
    <property type="match status" value="1"/>
</dbReference>
<dbReference type="InterPro" id="IPR007842">
    <property type="entry name" value="HEPN_dom"/>
</dbReference>
<reference evidence="2" key="1">
    <citation type="journal article" date="2023" name="Int. J. Syst. Evol. Microbiol.">
        <title>&lt;i&gt;Holtiella tumoricola&lt;/i&gt; gen. nov. sp. nov., isolated from a human clinical sample.</title>
        <authorList>
            <person name="Allen-Vercoe E."/>
            <person name="Daigneault M.C."/>
            <person name="Vancuren S.J."/>
            <person name="Cochrane K."/>
            <person name="O'Neal L.L."/>
            <person name="Sankaranarayanan K."/>
            <person name="Lawson P.A."/>
        </authorList>
    </citation>
    <scope>NUCLEOTIDE SEQUENCE</scope>
    <source>
        <strain evidence="2">CC70A</strain>
    </source>
</reference>
<gene>
    <name evidence="2" type="ORF">PBV87_10795</name>
</gene>
<dbReference type="Gene3D" id="1.20.120.330">
    <property type="entry name" value="Nucleotidyltransferases domain 2"/>
    <property type="match status" value="1"/>
</dbReference>
<keyword evidence="3" id="KW-1185">Reference proteome</keyword>
<dbReference type="AlphaFoldDB" id="A0AA42DN58"/>
<sequence>MTGMLVLARRNLKFLNREMEYLNEGVNEDDLVNACFHTHMIIELALKHLLEVNGLPSNFTHQLKTLIKMCKGYELPIPEEVTTHYIEMKDWDTETLYNIHFEGDFEIVQALHPVLNKWLKELEK</sequence>
<protein>
    <submittedName>
        <fullName evidence="2">HEPN domain-containing protein</fullName>
    </submittedName>
</protein>
<dbReference type="Pfam" id="PF05168">
    <property type="entry name" value="HEPN"/>
    <property type="match status" value="1"/>
</dbReference>
<proteinExistence type="predicted"/>